<proteinExistence type="predicted"/>
<name>A0A7I9V5C9_9ACTN</name>
<keyword evidence="1" id="KW-0812">Transmembrane</keyword>
<dbReference type="OrthoDB" id="4207630at2"/>
<gene>
    <name evidence="2" type="ORF">nbrc107696_08300</name>
</gene>
<comment type="caution">
    <text evidence="2">The sequence shown here is derived from an EMBL/GenBank/DDBJ whole genome shotgun (WGS) entry which is preliminary data.</text>
</comment>
<evidence type="ECO:0000256" key="1">
    <source>
        <dbReference type="SAM" id="Phobius"/>
    </source>
</evidence>
<reference evidence="3" key="1">
    <citation type="submission" date="2019-06" db="EMBL/GenBank/DDBJ databases">
        <title>Gordonia isolated from sludge of a wastewater treatment plant.</title>
        <authorList>
            <person name="Tamura T."/>
            <person name="Aoyama K."/>
            <person name="Kang Y."/>
            <person name="Saito S."/>
            <person name="Akiyama N."/>
            <person name="Yazawa K."/>
            <person name="Gonoi T."/>
            <person name="Mikami Y."/>
        </authorList>
    </citation>
    <scope>NUCLEOTIDE SEQUENCE [LARGE SCALE GENOMIC DNA]</scope>
    <source>
        <strain evidence="3">NBRC 107696</strain>
    </source>
</reference>
<dbReference type="Proteomes" id="UP000444960">
    <property type="component" value="Unassembled WGS sequence"/>
</dbReference>
<keyword evidence="1" id="KW-0472">Membrane</keyword>
<evidence type="ECO:0000313" key="3">
    <source>
        <dbReference type="Proteomes" id="UP000444960"/>
    </source>
</evidence>
<dbReference type="AlphaFoldDB" id="A0A7I9V5C9"/>
<feature type="transmembrane region" description="Helical" evidence="1">
    <location>
        <begin position="12"/>
        <end position="29"/>
    </location>
</feature>
<keyword evidence="1" id="KW-1133">Transmembrane helix</keyword>
<protein>
    <submittedName>
        <fullName evidence="2">Uncharacterized protein</fullName>
    </submittedName>
</protein>
<dbReference type="EMBL" id="BJOV01000002">
    <property type="protein sequence ID" value="GEE00384.1"/>
    <property type="molecule type" value="Genomic_DNA"/>
</dbReference>
<accession>A0A7I9V5C9</accession>
<evidence type="ECO:0000313" key="2">
    <source>
        <dbReference type="EMBL" id="GEE00384.1"/>
    </source>
</evidence>
<dbReference type="RefSeq" id="WP_161894284.1">
    <property type="nucleotide sequence ID" value="NZ_BJOV01000002.1"/>
</dbReference>
<keyword evidence="3" id="KW-1185">Reference proteome</keyword>
<sequence length="345" mass="38888">MSWEHFVDVADIVTAVSAVVAVVLATWLGRDAIKVARSGNDTAERDLRYNQIEHLLQDMSALAMATDDLVIGPVAPLQSRALERHAEAFDTRMQVLERLLPLDDHDAARFSAVNERAAMLKRISMATDELHRVGRTVLAETVSSGETRFTKDMLQRLVEIDWTITIDVRESLHAEPVHEDVVDFQQVQTARAFAPSFEAANELRQKLDAPDSELTRPESVRLFTPWVSVVLGIAEVDEDRGLVGELENIEFYEPERGPSAIDKARVERIDDWIGKYLRRVSPFSRWSHVTAGDSDEVAVVEVVGRSETPEQLARGFQRYLRDEFVREVVELVDVMRVKDDKVTGG</sequence>
<organism evidence="2 3">
    <name type="scientific">Gordonia spumicola</name>
    <dbReference type="NCBI Taxonomy" id="589161"/>
    <lineage>
        <taxon>Bacteria</taxon>
        <taxon>Bacillati</taxon>
        <taxon>Actinomycetota</taxon>
        <taxon>Actinomycetes</taxon>
        <taxon>Mycobacteriales</taxon>
        <taxon>Gordoniaceae</taxon>
        <taxon>Gordonia</taxon>
    </lineage>
</organism>